<keyword evidence="2" id="KW-1185">Reference proteome</keyword>
<protein>
    <submittedName>
        <fullName evidence="1">Uncharacterized protein</fullName>
    </submittedName>
</protein>
<reference evidence="1" key="2">
    <citation type="submission" date="2020-05" db="UniProtKB">
        <authorList>
            <consortium name="EnsemblMetazoa"/>
        </authorList>
    </citation>
    <scope>IDENTIFICATION</scope>
    <source>
        <strain evidence="1">MINIMUS1</strain>
    </source>
</reference>
<accession>A0A182WPH0</accession>
<dbReference type="EnsemblMetazoa" id="AMIN014570-RA">
    <property type="protein sequence ID" value="AMIN014570-PA"/>
    <property type="gene ID" value="AMIN014570"/>
</dbReference>
<evidence type="ECO:0000313" key="1">
    <source>
        <dbReference type="EnsemblMetazoa" id="AMIN014570-PA"/>
    </source>
</evidence>
<organism evidence="1 2">
    <name type="scientific">Anopheles minimus</name>
    <dbReference type="NCBI Taxonomy" id="112268"/>
    <lineage>
        <taxon>Eukaryota</taxon>
        <taxon>Metazoa</taxon>
        <taxon>Ecdysozoa</taxon>
        <taxon>Arthropoda</taxon>
        <taxon>Hexapoda</taxon>
        <taxon>Insecta</taxon>
        <taxon>Pterygota</taxon>
        <taxon>Neoptera</taxon>
        <taxon>Endopterygota</taxon>
        <taxon>Diptera</taxon>
        <taxon>Nematocera</taxon>
        <taxon>Culicoidea</taxon>
        <taxon>Culicidae</taxon>
        <taxon>Anophelinae</taxon>
        <taxon>Anopheles</taxon>
    </lineage>
</organism>
<evidence type="ECO:0000313" key="2">
    <source>
        <dbReference type="Proteomes" id="UP000075920"/>
    </source>
</evidence>
<proteinExistence type="predicted"/>
<dbReference type="AlphaFoldDB" id="A0A182WPH0"/>
<name>A0A182WPH0_9DIPT</name>
<sequence>MVPVHGCNITTMHDGGSSGGFSSFSITGDLLPISGFSSSSSWKITGMPFERNDFRSSSVPCGLDEEEAIGNDGSDQHHHDDDNRWQHERDHIVVVRHWFWRGFLRFIRSMQWCVKPVTIIQRHQADILQAKLLAECLAYLRPDRAVLVEQDVAQCFNLLLRASQMLTVECRVEEGNLHLTGVMDRSDEVDLDVMRGSVPEHLGQTLNEASLHLSGHKLLLGNVERQLKQYAVVAFVVAIDYNHQRISRRQTFAIFGHLKRK</sequence>
<reference evidence="2" key="1">
    <citation type="submission" date="2013-03" db="EMBL/GenBank/DDBJ databases">
        <title>The Genome Sequence of Anopheles minimus MINIMUS1.</title>
        <authorList>
            <consortium name="The Broad Institute Genomics Platform"/>
            <person name="Neafsey D.E."/>
            <person name="Walton C."/>
            <person name="Walker B."/>
            <person name="Young S.K."/>
            <person name="Zeng Q."/>
            <person name="Gargeya S."/>
            <person name="Fitzgerald M."/>
            <person name="Haas B."/>
            <person name="Abouelleil A."/>
            <person name="Allen A.W."/>
            <person name="Alvarado L."/>
            <person name="Arachchi H.M."/>
            <person name="Berlin A.M."/>
            <person name="Chapman S.B."/>
            <person name="Gainer-Dewar J."/>
            <person name="Goldberg J."/>
            <person name="Griggs A."/>
            <person name="Gujja S."/>
            <person name="Hansen M."/>
            <person name="Howarth C."/>
            <person name="Imamovic A."/>
            <person name="Ireland A."/>
            <person name="Larimer J."/>
            <person name="McCowan C."/>
            <person name="Murphy C."/>
            <person name="Pearson M."/>
            <person name="Poon T.W."/>
            <person name="Priest M."/>
            <person name="Roberts A."/>
            <person name="Saif S."/>
            <person name="Shea T."/>
            <person name="Sisk P."/>
            <person name="Sykes S."/>
            <person name="Wortman J."/>
            <person name="Nusbaum C."/>
            <person name="Birren B."/>
        </authorList>
    </citation>
    <scope>NUCLEOTIDE SEQUENCE [LARGE SCALE GENOMIC DNA]</scope>
    <source>
        <strain evidence="2">MINIMUS1</strain>
    </source>
</reference>
<dbReference type="Proteomes" id="UP000075920">
    <property type="component" value="Unassembled WGS sequence"/>
</dbReference>
<dbReference type="VEuPathDB" id="VectorBase:AMIN014570"/>